<feature type="domain" description="HTH luxR-type" evidence="6">
    <location>
        <begin position="131"/>
        <end position="196"/>
    </location>
</feature>
<dbReference type="PANTHER" id="PTHR43214:SF1">
    <property type="entry name" value="TRANSCRIPTIONAL REGULATORY PROTEIN COMA"/>
    <property type="match status" value="1"/>
</dbReference>
<proteinExistence type="predicted"/>
<dbReference type="InterPro" id="IPR011006">
    <property type="entry name" value="CheY-like_superfamily"/>
</dbReference>
<protein>
    <recommendedName>
        <fullName evidence="10">DNA-binding response regulator</fullName>
    </recommendedName>
</protein>
<keyword evidence="4" id="KW-0804">Transcription</keyword>
<gene>
    <name evidence="8" type="ORF">B4110_0202</name>
</gene>
<dbReference type="Gene3D" id="3.40.50.2300">
    <property type="match status" value="1"/>
</dbReference>
<dbReference type="GO" id="GO:0000160">
    <property type="term" value="P:phosphorelay signal transduction system"/>
    <property type="evidence" value="ECO:0007669"/>
    <property type="project" value="InterPro"/>
</dbReference>
<evidence type="ECO:0000256" key="4">
    <source>
        <dbReference type="ARBA" id="ARBA00023163"/>
    </source>
</evidence>
<dbReference type="InterPro" id="IPR001789">
    <property type="entry name" value="Sig_transdc_resp-reg_receiver"/>
</dbReference>
<evidence type="ECO:0000256" key="2">
    <source>
        <dbReference type="ARBA" id="ARBA00023015"/>
    </source>
</evidence>
<keyword evidence="2" id="KW-0805">Transcription regulation</keyword>
<dbReference type="Pfam" id="PF00196">
    <property type="entry name" value="GerE"/>
    <property type="match status" value="1"/>
</dbReference>
<accession>A0A150MC20</accession>
<dbReference type="InterPro" id="IPR058245">
    <property type="entry name" value="NreC/VraR/RcsB-like_REC"/>
</dbReference>
<evidence type="ECO:0008006" key="10">
    <source>
        <dbReference type="Google" id="ProtNLM"/>
    </source>
</evidence>
<dbReference type="CDD" id="cd17535">
    <property type="entry name" value="REC_NarL-like"/>
    <property type="match status" value="1"/>
</dbReference>
<evidence type="ECO:0000256" key="3">
    <source>
        <dbReference type="ARBA" id="ARBA00023125"/>
    </source>
</evidence>
<dbReference type="PROSITE" id="PS50110">
    <property type="entry name" value="RESPONSE_REGULATORY"/>
    <property type="match status" value="1"/>
</dbReference>
<keyword evidence="1 5" id="KW-0597">Phosphoprotein</keyword>
<dbReference type="InterPro" id="IPR000792">
    <property type="entry name" value="Tscrpt_reg_LuxR_C"/>
</dbReference>
<dbReference type="SUPFAM" id="SSF46894">
    <property type="entry name" value="C-terminal effector domain of the bipartite response regulators"/>
    <property type="match status" value="1"/>
</dbReference>
<keyword evidence="3" id="KW-0238">DNA-binding</keyword>
<dbReference type="Proteomes" id="UP000075324">
    <property type="component" value="Unassembled WGS sequence"/>
</dbReference>
<feature type="domain" description="Response regulatory" evidence="7">
    <location>
        <begin position="4"/>
        <end position="120"/>
    </location>
</feature>
<sequence length="199" mass="22570">MKIKVLLVDDHLLVMLGIQQLLENEADLEVVNTICHPARLEEEIIKHNPDVIVMDIRMKNDNGIEWTKKIAETYPTCKVVILSGYDYDEYIHAAYEAGAYAFVTKENSAFELANAIRQSHLGIKSFPIDRLSNYNSPLTKIELNILQLISEDKTNTEISELLNISRRTVEHHVSSILRKLDVDSRVGAVVKAMKLGILE</sequence>
<reference evidence="8 9" key="1">
    <citation type="submission" date="2016-01" db="EMBL/GenBank/DDBJ databases">
        <title>Draft Genome Sequences of Seven Thermophilic Sporeformers Isolated from Foods.</title>
        <authorList>
            <person name="Berendsen E.M."/>
            <person name="Wells-Bennik M.H."/>
            <person name="Krawcyk A.O."/>
            <person name="De Jong A."/>
            <person name="Holsappel S."/>
            <person name="Eijlander R.T."/>
            <person name="Kuipers O.P."/>
        </authorList>
    </citation>
    <scope>NUCLEOTIDE SEQUENCE [LARGE SCALE GENOMIC DNA]</scope>
    <source>
        <strain evidence="8 9">B4110</strain>
    </source>
</reference>
<evidence type="ECO:0000259" key="6">
    <source>
        <dbReference type="PROSITE" id="PS50043"/>
    </source>
</evidence>
<dbReference type="Pfam" id="PF00072">
    <property type="entry name" value="Response_reg"/>
    <property type="match status" value="1"/>
</dbReference>
<dbReference type="InterPro" id="IPR016032">
    <property type="entry name" value="Sig_transdc_resp-reg_C-effctor"/>
</dbReference>
<feature type="modified residue" description="4-aspartylphosphate" evidence="5">
    <location>
        <position position="55"/>
    </location>
</feature>
<dbReference type="EMBL" id="LQYW01000187">
    <property type="protein sequence ID" value="KYD21875.1"/>
    <property type="molecule type" value="Genomic_DNA"/>
</dbReference>
<dbReference type="RefSeq" id="WP_012748942.1">
    <property type="nucleotide sequence ID" value="NZ_LQYW01000187.1"/>
</dbReference>
<evidence type="ECO:0000256" key="1">
    <source>
        <dbReference type="ARBA" id="ARBA00022553"/>
    </source>
</evidence>
<organism evidence="8 9">
    <name type="scientific">Parageobacillus toebii</name>
    <dbReference type="NCBI Taxonomy" id="153151"/>
    <lineage>
        <taxon>Bacteria</taxon>
        <taxon>Bacillati</taxon>
        <taxon>Bacillota</taxon>
        <taxon>Bacilli</taxon>
        <taxon>Bacillales</taxon>
        <taxon>Anoxybacillaceae</taxon>
        <taxon>Parageobacillus</taxon>
    </lineage>
</organism>
<dbReference type="SMART" id="SM00448">
    <property type="entry name" value="REC"/>
    <property type="match status" value="1"/>
</dbReference>
<dbReference type="PATRIC" id="fig|153151.4.peg.2349"/>
<dbReference type="PROSITE" id="PS50043">
    <property type="entry name" value="HTH_LUXR_2"/>
    <property type="match status" value="1"/>
</dbReference>
<dbReference type="PROSITE" id="PS00622">
    <property type="entry name" value="HTH_LUXR_1"/>
    <property type="match status" value="1"/>
</dbReference>
<dbReference type="GO" id="GO:0003677">
    <property type="term" value="F:DNA binding"/>
    <property type="evidence" value="ECO:0007669"/>
    <property type="project" value="UniProtKB-KW"/>
</dbReference>
<name>A0A150MC20_9BACL</name>
<dbReference type="AlphaFoldDB" id="A0A150MC20"/>
<dbReference type="PANTHER" id="PTHR43214">
    <property type="entry name" value="TWO-COMPONENT RESPONSE REGULATOR"/>
    <property type="match status" value="1"/>
</dbReference>
<dbReference type="SUPFAM" id="SSF52172">
    <property type="entry name" value="CheY-like"/>
    <property type="match status" value="1"/>
</dbReference>
<dbReference type="PRINTS" id="PR00038">
    <property type="entry name" value="HTHLUXR"/>
</dbReference>
<dbReference type="SMART" id="SM00421">
    <property type="entry name" value="HTH_LUXR"/>
    <property type="match status" value="1"/>
</dbReference>
<dbReference type="GO" id="GO:0006355">
    <property type="term" value="P:regulation of DNA-templated transcription"/>
    <property type="evidence" value="ECO:0007669"/>
    <property type="project" value="InterPro"/>
</dbReference>
<evidence type="ECO:0000259" key="7">
    <source>
        <dbReference type="PROSITE" id="PS50110"/>
    </source>
</evidence>
<dbReference type="InterPro" id="IPR039420">
    <property type="entry name" value="WalR-like"/>
</dbReference>
<dbReference type="CDD" id="cd06170">
    <property type="entry name" value="LuxR_C_like"/>
    <property type="match status" value="1"/>
</dbReference>
<evidence type="ECO:0000313" key="8">
    <source>
        <dbReference type="EMBL" id="KYD21875.1"/>
    </source>
</evidence>
<evidence type="ECO:0000256" key="5">
    <source>
        <dbReference type="PROSITE-ProRule" id="PRU00169"/>
    </source>
</evidence>
<evidence type="ECO:0000313" key="9">
    <source>
        <dbReference type="Proteomes" id="UP000075324"/>
    </source>
</evidence>
<comment type="caution">
    <text evidence="8">The sequence shown here is derived from an EMBL/GenBank/DDBJ whole genome shotgun (WGS) entry which is preliminary data.</text>
</comment>